<dbReference type="Gene3D" id="3.30.40.10">
    <property type="entry name" value="Zinc/RING finger domain, C3HC4 (zinc finger)"/>
    <property type="match status" value="1"/>
</dbReference>
<accession>A0A9N8HP99</accession>
<dbReference type="GO" id="GO:0031297">
    <property type="term" value="P:replication fork processing"/>
    <property type="evidence" value="ECO:0007669"/>
    <property type="project" value="TreeGrafter"/>
</dbReference>
<evidence type="ECO:0000313" key="5">
    <source>
        <dbReference type="EMBL" id="CAB9522458.1"/>
    </source>
</evidence>
<reference evidence="5" key="1">
    <citation type="submission" date="2020-06" db="EMBL/GenBank/DDBJ databases">
        <authorList>
            <consortium name="Plant Systems Biology data submission"/>
        </authorList>
    </citation>
    <scope>NUCLEOTIDE SEQUENCE</scope>
    <source>
        <strain evidence="5">D6</strain>
    </source>
</reference>
<dbReference type="GO" id="GO:0016567">
    <property type="term" value="P:protein ubiquitination"/>
    <property type="evidence" value="ECO:0007669"/>
    <property type="project" value="TreeGrafter"/>
</dbReference>
<keyword evidence="1" id="KW-0862">Zinc</keyword>
<dbReference type="CDD" id="cd16448">
    <property type="entry name" value="RING-H2"/>
    <property type="match status" value="1"/>
</dbReference>
<feature type="coiled-coil region" evidence="2">
    <location>
        <begin position="286"/>
        <end position="355"/>
    </location>
</feature>
<dbReference type="GO" id="GO:0061630">
    <property type="term" value="F:ubiquitin protein ligase activity"/>
    <property type="evidence" value="ECO:0007669"/>
    <property type="project" value="TreeGrafter"/>
</dbReference>
<keyword evidence="1" id="KW-0479">Metal-binding</keyword>
<evidence type="ECO:0000256" key="1">
    <source>
        <dbReference type="PROSITE-ProRule" id="PRU00175"/>
    </source>
</evidence>
<dbReference type="SUPFAM" id="SSF57850">
    <property type="entry name" value="RING/U-box"/>
    <property type="match status" value="1"/>
</dbReference>
<feature type="compositionally biased region" description="Low complexity" evidence="3">
    <location>
        <begin position="102"/>
        <end position="119"/>
    </location>
</feature>
<dbReference type="AlphaFoldDB" id="A0A9N8HP99"/>
<keyword evidence="1" id="KW-0863">Zinc-finger</keyword>
<evidence type="ECO:0000256" key="3">
    <source>
        <dbReference type="SAM" id="MobiDB-lite"/>
    </source>
</evidence>
<dbReference type="InterPro" id="IPR001841">
    <property type="entry name" value="Znf_RING"/>
</dbReference>
<feature type="compositionally biased region" description="Basic and acidic residues" evidence="3">
    <location>
        <begin position="165"/>
        <end position="181"/>
    </location>
</feature>
<dbReference type="GO" id="GO:0005634">
    <property type="term" value="C:nucleus"/>
    <property type="evidence" value="ECO:0007669"/>
    <property type="project" value="TreeGrafter"/>
</dbReference>
<gene>
    <name evidence="5" type="ORF">SEMRO_1305_G261160.1</name>
</gene>
<proteinExistence type="predicted"/>
<dbReference type="PANTHER" id="PTHR46569:SF1">
    <property type="entry name" value="E3 UBIQUITIN-PROTEIN LIGASE RFWD3-RELATED"/>
    <property type="match status" value="1"/>
</dbReference>
<comment type="caution">
    <text evidence="5">The sequence shown here is derived from an EMBL/GenBank/DDBJ whole genome shotgun (WGS) entry which is preliminary data.</text>
</comment>
<feature type="domain" description="RING-type" evidence="4">
    <location>
        <begin position="12"/>
        <end position="88"/>
    </location>
</feature>
<dbReference type="PANTHER" id="PTHR46569">
    <property type="entry name" value="E3 UBIQUITIN-PROTEIN LIGASE TRAIP"/>
    <property type="match status" value="1"/>
</dbReference>
<dbReference type="PROSITE" id="PS50089">
    <property type="entry name" value="ZF_RING_2"/>
    <property type="match status" value="1"/>
</dbReference>
<dbReference type="GO" id="GO:0008270">
    <property type="term" value="F:zinc ion binding"/>
    <property type="evidence" value="ECO:0007669"/>
    <property type="project" value="UniProtKB-KW"/>
</dbReference>
<keyword evidence="2" id="KW-0175">Coiled coil</keyword>
<evidence type="ECO:0000313" key="6">
    <source>
        <dbReference type="Proteomes" id="UP001153069"/>
    </source>
</evidence>
<keyword evidence="6" id="KW-1185">Reference proteome</keyword>
<dbReference type="OrthoDB" id="4752984at2759"/>
<sequence>MDFSMEEHNQTCAICLESLLKNGTSGETSSSSQTKIGAVVPCGHVFHHACYRKWHSAQERRRRRDSANNNNNSHSNNDDNKCKCPMCNVPCNDFVKLFMGSESSSSHSRRTSASSAATTNEGDDESLRLQSSRKSLDRVKDKLNRYKKENRTLEKKLQDERKLMESTLERTVERHSKEKRSFQRKHQRLEEQVKEKDAALASTAQELQALKEELESDRIKWKKHAKRLEQKLVQEMEGNTEEHLAQVREWGRRKATLKKDVVLARAETKAMQQEIDRTVELQVAERRQWEQKEKQWKQELEKAQQEKAKADARVAKAVQGISQMRAFHEIRKEHVAKLEQEKAQLAQQLQELQPKAELDEEVLLFGS</sequence>
<dbReference type="EMBL" id="CAICTM010001303">
    <property type="protein sequence ID" value="CAB9522458.1"/>
    <property type="molecule type" value="Genomic_DNA"/>
</dbReference>
<evidence type="ECO:0000259" key="4">
    <source>
        <dbReference type="PROSITE" id="PS50089"/>
    </source>
</evidence>
<feature type="region of interest" description="Disordered" evidence="3">
    <location>
        <begin position="102"/>
        <end position="137"/>
    </location>
</feature>
<dbReference type="InterPro" id="IPR052639">
    <property type="entry name" value="TRAIP_ubiq-protein_ligase"/>
</dbReference>
<dbReference type="InterPro" id="IPR013083">
    <property type="entry name" value="Znf_RING/FYVE/PHD"/>
</dbReference>
<dbReference type="GO" id="GO:0090734">
    <property type="term" value="C:site of DNA damage"/>
    <property type="evidence" value="ECO:0007669"/>
    <property type="project" value="TreeGrafter"/>
</dbReference>
<dbReference type="Proteomes" id="UP001153069">
    <property type="component" value="Unassembled WGS sequence"/>
</dbReference>
<dbReference type="SMART" id="SM00184">
    <property type="entry name" value="RING"/>
    <property type="match status" value="1"/>
</dbReference>
<feature type="region of interest" description="Disordered" evidence="3">
    <location>
        <begin position="165"/>
        <end position="187"/>
    </location>
</feature>
<feature type="region of interest" description="Disordered" evidence="3">
    <location>
        <begin position="57"/>
        <end position="79"/>
    </location>
</feature>
<name>A0A9N8HP99_9STRA</name>
<protein>
    <recommendedName>
        <fullName evidence="4">RING-type domain-containing protein</fullName>
    </recommendedName>
</protein>
<organism evidence="5 6">
    <name type="scientific">Seminavis robusta</name>
    <dbReference type="NCBI Taxonomy" id="568900"/>
    <lineage>
        <taxon>Eukaryota</taxon>
        <taxon>Sar</taxon>
        <taxon>Stramenopiles</taxon>
        <taxon>Ochrophyta</taxon>
        <taxon>Bacillariophyta</taxon>
        <taxon>Bacillariophyceae</taxon>
        <taxon>Bacillariophycidae</taxon>
        <taxon>Naviculales</taxon>
        <taxon>Naviculaceae</taxon>
        <taxon>Seminavis</taxon>
    </lineage>
</organism>
<evidence type="ECO:0000256" key="2">
    <source>
        <dbReference type="SAM" id="Coils"/>
    </source>
</evidence>